<comment type="similarity">
    <text evidence="1">Belongs to the peptidase C48 family.</text>
</comment>
<keyword evidence="2" id="KW-0645">Protease</keyword>
<protein>
    <recommendedName>
        <fullName evidence="5">Ubiquitin-like protease family profile domain-containing protein</fullName>
    </recommendedName>
</protein>
<dbReference type="OrthoDB" id="1939479at2759"/>
<accession>A0A7M7L1C6</accession>
<dbReference type="InParanoid" id="A0A7M7L1C6"/>
<proteinExistence type="inferred from homology"/>
<evidence type="ECO:0000256" key="1">
    <source>
        <dbReference type="ARBA" id="ARBA00005234"/>
    </source>
</evidence>
<organism evidence="6 7">
    <name type="scientific">Varroa destructor</name>
    <name type="common">Honeybee mite</name>
    <dbReference type="NCBI Taxonomy" id="109461"/>
    <lineage>
        <taxon>Eukaryota</taxon>
        <taxon>Metazoa</taxon>
        <taxon>Ecdysozoa</taxon>
        <taxon>Arthropoda</taxon>
        <taxon>Chelicerata</taxon>
        <taxon>Arachnida</taxon>
        <taxon>Acari</taxon>
        <taxon>Parasitiformes</taxon>
        <taxon>Mesostigmata</taxon>
        <taxon>Gamasina</taxon>
        <taxon>Dermanyssoidea</taxon>
        <taxon>Varroidae</taxon>
        <taxon>Varroa</taxon>
    </lineage>
</organism>
<dbReference type="PANTHER" id="PTHR12606:SF141">
    <property type="entry name" value="GH15225P-RELATED"/>
    <property type="match status" value="1"/>
</dbReference>
<dbReference type="Gene3D" id="3.40.395.10">
    <property type="entry name" value="Adenoviral Proteinase, Chain A"/>
    <property type="match status" value="1"/>
</dbReference>
<dbReference type="GO" id="GO:0006508">
    <property type="term" value="P:proteolysis"/>
    <property type="evidence" value="ECO:0007669"/>
    <property type="project" value="UniProtKB-KW"/>
</dbReference>
<dbReference type="KEGG" id="vde:111255017"/>
<dbReference type="GO" id="GO:0016929">
    <property type="term" value="F:deSUMOylase activity"/>
    <property type="evidence" value="ECO:0007669"/>
    <property type="project" value="TreeGrafter"/>
</dbReference>
<dbReference type="AlphaFoldDB" id="A0A7M7L1C6"/>
<evidence type="ECO:0000313" key="7">
    <source>
        <dbReference type="Proteomes" id="UP000594260"/>
    </source>
</evidence>
<dbReference type="EnsemblMetazoa" id="XM_022816642">
    <property type="protein sequence ID" value="XP_022672377"/>
    <property type="gene ID" value="LOC111255017"/>
</dbReference>
<evidence type="ECO:0000256" key="4">
    <source>
        <dbReference type="ARBA" id="ARBA00022807"/>
    </source>
</evidence>
<keyword evidence="3" id="KW-0378">Hydrolase</keyword>
<dbReference type="GO" id="GO:0005634">
    <property type="term" value="C:nucleus"/>
    <property type="evidence" value="ECO:0007669"/>
    <property type="project" value="TreeGrafter"/>
</dbReference>
<keyword evidence="7" id="KW-1185">Reference proteome</keyword>
<name>A0A7M7L1C6_VARDE</name>
<dbReference type="Proteomes" id="UP000594260">
    <property type="component" value="Unplaced"/>
</dbReference>
<dbReference type="RefSeq" id="XP_022672377.1">
    <property type="nucleotide sequence ID" value="XM_022816642.1"/>
</dbReference>
<reference evidence="6" key="1">
    <citation type="submission" date="2021-01" db="UniProtKB">
        <authorList>
            <consortium name="EnsemblMetazoa"/>
        </authorList>
    </citation>
    <scope>IDENTIFICATION</scope>
</reference>
<dbReference type="PROSITE" id="PS50600">
    <property type="entry name" value="ULP_PROTEASE"/>
    <property type="match status" value="1"/>
</dbReference>
<keyword evidence="4" id="KW-0788">Thiol protease</keyword>
<sequence>MGRKRAINIRNYAARVSNEAPAKCRQISNIPYSQRLQQSSTICSRRKLTHSYSNTAAFPYYERAGGLMYPPLQLFLMPLVNTYDLGNSGSILPSQLSHMPHIRSAVEQPARTVNQLGPYTFQIMPDSVQPTTNNTCRTEPSLALQRPAPGYWARLPSPTPVVASLARGHEPKPVYRIGTLDEPTRTELMDGAMVSDGLIDLYLKLIVKRAEQTCRKQKLCVYPSYTLIFDIDYSLSVMNNISSNPEVFDMLLFPMVLGVIDETDELRQKEKQYRERNEKDDYRDGKETYENVKAVYKKQGYGEHWALAAFKKATKSIHYYDSLWRVTTQKREIEINTKLSWIQYYINEHMQFVPRIRKEQRGVPQQSNDTDCGIFVCKYAECLAFGMDMDFSQNEMTAIRQEMANELAAAAAQ</sequence>
<dbReference type="GO" id="GO:0016926">
    <property type="term" value="P:protein desumoylation"/>
    <property type="evidence" value="ECO:0007669"/>
    <property type="project" value="TreeGrafter"/>
</dbReference>
<feature type="domain" description="Ubiquitin-like protease family profile" evidence="5">
    <location>
        <begin position="178"/>
        <end position="383"/>
    </location>
</feature>
<dbReference type="SUPFAM" id="SSF54001">
    <property type="entry name" value="Cysteine proteinases"/>
    <property type="match status" value="1"/>
</dbReference>
<dbReference type="GeneID" id="111255017"/>
<evidence type="ECO:0000259" key="5">
    <source>
        <dbReference type="PROSITE" id="PS50600"/>
    </source>
</evidence>
<dbReference type="InterPro" id="IPR038765">
    <property type="entry name" value="Papain-like_cys_pep_sf"/>
</dbReference>
<evidence type="ECO:0000313" key="6">
    <source>
        <dbReference type="EnsemblMetazoa" id="XP_022672377"/>
    </source>
</evidence>
<dbReference type="PANTHER" id="PTHR12606">
    <property type="entry name" value="SENTRIN/SUMO-SPECIFIC PROTEASE"/>
    <property type="match status" value="1"/>
</dbReference>
<dbReference type="InterPro" id="IPR003653">
    <property type="entry name" value="Peptidase_C48_C"/>
</dbReference>
<dbReference type="Pfam" id="PF02902">
    <property type="entry name" value="Peptidase_C48"/>
    <property type="match status" value="1"/>
</dbReference>
<evidence type="ECO:0000256" key="3">
    <source>
        <dbReference type="ARBA" id="ARBA00022801"/>
    </source>
</evidence>
<evidence type="ECO:0000256" key="2">
    <source>
        <dbReference type="ARBA" id="ARBA00022670"/>
    </source>
</evidence>